<dbReference type="Proteomes" id="UP000235392">
    <property type="component" value="Unassembled WGS sequence"/>
</dbReference>
<evidence type="ECO:0000313" key="7">
    <source>
        <dbReference type="Proteomes" id="UP000235392"/>
    </source>
</evidence>
<keyword evidence="6" id="KW-1185">Reference proteome</keyword>
<evidence type="ECO:0000313" key="4">
    <source>
        <dbReference type="EMBL" id="PLW32827.1"/>
    </source>
</evidence>
<evidence type="ECO:0000256" key="1">
    <source>
        <dbReference type="SAM" id="MobiDB-lite"/>
    </source>
</evidence>
<gene>
    <name evidence="5" type="ORF">PCANC_03116</name>
    <name evidence="4" type="ORF">PCASD_13955</name>
    <name evidence="3" type="ORF">PCASD_20809</name>
</gene>
<proteinExistence type="predicted"/>
<dbReference type="EMBL" id="PGCI01000234">
    <property type="protein sequence ID" value="PLW32827.1"/>
    <property type="molecule type" value="Genomic_DNA"/>
</dbReference>
<evidence type="ECO:0000313" key="6">
    <source>
        <dbReference type="Proteomes" id="UP000235388"/>
    </source>
</evidence>
<comment type="caution">
    <text evidence="3">The sequence shown here is derived from an EMBL/GenBank/DDBJ whole genome shotgun (WGS) entry which is preliminary data.</text>
</comment>
<accession>A0A2N5T2R4</accession>
<feature type="chain" id="PRO_5015083643" description="Secreted protein" evidence="2">
    <location>
        <begin position="21"/>
        <end position="69"/>
    </location>
</feature>
<dbReference type="EMBL" id="PGCJ01000013">
    <property type="protein sequence ID" value="PLW57185.1"/>
    <property type="molecule type" value="Genomic_DNA"/>
</dbReference>
<organism evidence="3 7">
    <name type="scientific">Puccinia coronata f. sp. avenae</name>
    <dbReference type="NCBI Taxonomy" id="200324"/>
    <lineage>
        <taxon>Eukaryota</taxon>
        <taxon>Fungi</taxon>
        <taxon>Dikarya</taxon>
        <taxon>Basidiomycota</taxon>
        <taxon>Pucciniomycotina</taxon>
        <taxon>Pucciniomycetes</taxon>
        <taxon>Pucciniales</taxon>
        <taxon>Pucciniaceae</taxon>
        <taxon>Puccinia</taxon>
    </lineage>
</organism>
<keyword evidence="2" id="KW-0732">Signal</keyword>
<dbReference type="AlphaFoldDB" id="A0A2N5T2R4"/>
<evidence type="ECO:0000313" key="3">
    <source>
        <dbReference type="EMBL" id="PLW19779.1"/>
    </source>
</evidence>
<evidence type="ECO:0008006" key="8">
    <source>
        <dbReference type="Google" id="ProtNLM"/>
    </source>
</evidence>
<evidence type="ECO:0000313" key="5">
    <source>
        <dbReference type="EMBL" id="PLW57185.1"/>
    </source>
</evidence>
<reference evidence="6 7" key="1">
    <citation type="submission" date="2017-11" db="EMBL/GenBank/DDBJ databases">
        <title>De novo assembly and phasing of dikaryotic genomes from two isolates of Puccinia coronata f. sp. avenae, the causal agent of oat crown rust.</title>
        <authorList>
            <person name="Miller M.E."/>
            <person name="Zhang Y."/>
            <person name="Omidvar V."/>
            <person name="Sperschneider J."/>
            <person name="Schwessinger B."/>
            <person name="Raley C."/>
            <person name="Palmer J.M."/>
            <person name="Garnica D."/>
            <person name="Upadhyaya N."/>
            <person name="Rathjen J."/>
            <person name="Taylor J.M."/>
            <person name="Park R.F."/>
            <person name="Dodds P.N."/>
            <person name="Hirsch C.D."/>
            <person name="Kianian S.F."/>
            <person name="Figueroa M."/>
        </authorList>
    </citation>
    <scope>NUCLEOTIDE SEQUENCE [LARGE SCALE GENOMIC DNA]</scope>
    <source>
        <strain evidence="5">12NC29</strain>
        <strain evidence="3">12SD80</strain>
    </source>
</reference>
<evidence type="ECO:0000256" key="2">
    <source>
        <dbReference type="SAM" id="SignalP"/>
    </source>
</evidence>
<dbReference type="EMBL" id="PGCI01000709">
    <property type="protein sequence ID" value="PLW19779.1"/>
    <property type="molecule type" value="Genomic_DNA"/>
</dbReference>
<sequence length="69" mass="7181">MIAIWIMLLCALACFSPVQSGVLNLSGGRSGHPAGKHGHRPKNTSSLSLSDRGWSAVTSMDAPSGEAFI</sequence>
<protein>
    <recommendedName>
        <fullName evidence="8">Secreted protein</fullName>
    </recommendedName>
</protein>
<name>A0A2N5T2R4_9BASI</name>
<feature type="region of interest" description="Disordered" evidence="1">
    <location>
        <begin position="26"/>
        <end position="51"/>
    </location>
</feature>
<dbReference type="Proteomes" id="UP000235388">
    <property type="component" value="Unassembled WGS sequence"/>
</dbReference>
<feature type="signal peptide" evidence="2">
    <location>
        <begin position="1"/>
        <end position="20"/>
    </location>
</feature>